<dbReference type="RefSeq" id="WP_253365416.1">
    <property type="nucleotide sequence ID" value="NZ_JALJXU010000006.1"/>
</dbReference>
<dbReference type="Pfam" id="PF15980">
    <property type="entry name" value="ComGF"/>
    <property type="match status" value="1"/>
</dbReference>
<dbReference type="EMBL" id="JBEPMK010000005">
    <property type="protein sequence ID" value="MET3644933.1"/>
    <property type="molecule type" value="Genomic_DNA"/>
</dbReference>
<name>A0ABV2JLZ0_9STRE</name>
<keyword evidence="2" id="KW-1185">Reference proteome</keyword>
<comment type="caution">
    <text evidence="1">The sequence shown here is derived from an EMBL/GenBank/DDBJ whole genome shotgun (WGS) entry which is preliminary data.</text>
</comment>
<sequence length="146" mass="17359">MWKKTKKMAAFTLLECLISLFVLSGSVLVFEGLTRLLRQDMHYQTKNIDRDWQVFSEQFRSELDGVRLQKVENQRLYVEKNKQELAFGLSKSDDFRKTNQKGQGYQPMLYGLRDVFMRQEGKLVEIEFSFENGKKRSFVYDFTEKS</sequence>
<organism evidence="1 2">
    <name type="scientific">Streptococcus gallinaceus</name>
    <dbReference type="NCBI Taxonomy" id="165758"/>
    <lineage>
        <taxon>Bacteria</taxon>
        <taxon>Bacillati</taxon>
        <taxon>Bacillota</taxon>
        <taxon>Bacilli</taxon>
        <taxon>Lactobacillales</taxon>
        <taxon>Streptococcaceae</taxon>
        <taxon>Streptococcus</taxon>
    </lineage>
</organism>
<gene>
    <name evidence="1" type="ORF">ABID27_001564</name>
</gene>
<proteinExistence type="predicted"/>
<evidence type="ECO:0000313" key="1">
    <source>
        <dbReference type="EMBL" id="MET3644933.1"/>
    </source>
</evidence>
<reference evidence="1 2" key="1">
    <citation type="submission" date="2024-06" db="EMBL/GenBank/DDBJ databases">
        <title>Genomic Encyclopedia of Type Strains, Phase IV (KMG-IV): sequencing the most valuable type-strain genomes for metagenomic binning, comparative biology and taxonomic classification.</title>
        <authorList>
            <person name="Goeker M."/>
        </authorList>
    </citation>
    <scope>NUCLEOTIDE SEQUENCE [LARGE SCALE GENOMIC DNA]</scope>
    <source>
        <strain evidence="1 2">DSM 15349</strain>
    </source>
</reference>
<dbReference type="NCBIfam" id="NF041002">
    <property type="entry name" value="pilin_ComGF"/>
    <property type="match status" value="1"/>
</dbReference>
<dbReference type="PIRSF" id="PIRSF031611">
    <property type="entry name" value="Competence_ComGF"/>
    <property type="match status" value="1"/>
</dbReference>
<accession>A0ABV2JLZ0</accession>
<dbReference type="InterPro" id="IPR016977">
    <property type="entry name" value="ComGF"/>
</dbReference>
<dbReference type="Proteomes" id="UP001549055">
    <property type="component" value="Unassembled WGS sequence"/>
</dbReference>
<protein>
    <submittedName>
        <fullName evidence="1">Competence protein ComGF</fullName>
    </submittedName>
</protein>
<evidence type="ECO:0000313" key="2">
    <source>
        <dbReference type="Proteomes" id="UP001549055"/>
    </source>
</evidence>